<accession>A0A9D7S853</accession>
<dbReference type="AlphaFoldDB" id="A0A9D7S853"/>
<keyword evidence="1" id="KW-0812">Transmembrane</keyword>
<dbReference type="Proteomes" id="UP000808349">
    <property type="component" value="Unassembled WGS sequence"/>
</dbReference>
<evidence type="ECO:0000256" key="1">
    <source>
        <dbReference type="SAM" id="Phobius"/>
    </source>
</evidence>
<feature type="transmembrane region" description="Helical" evidence="1">
    <location>
        <begin position="172"/>
        <end position="193"/>
    </location>
</feature>
<feature type="transmembrane region" description="Helical" evidence="1">
    <location>
        <begin position="133"/>
        <end position="152"/>
    </location>
</feature>
<sequence>MIRLAHITSYLLHPLFILLYNSLLLMCLKPHWFGIHHVKEAGLLILLILIYTIIIPIIGILLLRFIGLIKTIQLEDKMDRIAPLIICIVFYLWLYINLKQNPDMPKAFLSLILGSIISLCLAFVINNWVKVSLHTIAIGGLICFWLIIRYYFCTDDIMYFRFKETEVSRFHIHQLLGISLILGGWIGTSRLYLKAHTSEEIYLGYVIGIISIIIAFKYMY</sequence>
<organism evidence="2 3">
    <name type="scientific">Candidatus Defluviibacterium haderslevense</name>
    <dbReference type="NCBI Taxonomy" id="2981993"/>
    <lineage>
        <taxon>Bacteria</taxon>
        <taxon>Pseudomonadati</taxon>
        <taxon>Bacteroidota</taxon>
        <taxon>Saprospiria</taxon>
        <taxon>Saprospirales</taxon>
        <taxon>Saprospiraceae</taxon>
        <taxon>Candidatus Defluviibacterium</taxon>
    </lineage>
</organism>
<feature type="transmembrane region" description="Helical" evidence="1">
    <location>
        <begin position="78"/>
        <end position="96"/>
    </location>
</feature>
<feature type="transmembrane region" description="Helical" evidence="1">
    <location>
        <begin position="108"/>
        <end position="126"/>
    </location>
</feature>
<evidence type="ECO:0000313" key="2">
    <source>
        <dbReference type="EMBL" id="MBK9716676.1"/>
    </source>
</evidence>
<dbReference type="EMBL" id="JADKFW010000004">
    <property type="protein sequence ID" value="MBK9716676.1"/>
    <property type="molecule type" value="Genomic_DNA"/>
</dbReference>
<protein>
    <submittedName>
        <fullName evidence="2">Uncharacterized protein</fullName>
    </submittedName>
</protein>
<feature type="transmembrane region" description="Helical" evidence="1">
    <location>
        <begin position="44"/>
        <end position="66"/>
    </location>
</feature>
<proteinExistence type="predicted"/>
<keyword evidence="1" id="KW-0472">Membrane</keyword>
<name>A0A9D7S853_9BACT</name>
<feature type="transmembrane region" description="Helical" evidence="1">
    <location>
        <begin position="200"/>
        <end position="219"/>
    </location>
</feature>
<reference evidence="2 3" key="1">
    <citation type="submission" date="2020-10" db="EMBL/GenBank/DDBJ databases">
        <title>Connecting structure to function with the recovery of over 1000 high-quality activated sludge metagenome-assembled genomes encoding full-length rRNA genes using long-read sequencing.</title>
        <authorList>
            <person name="Singleton C.M."/>
            <person name="Petriglieri F."/>
            <person name="Kristensen J.M."/>
            <person name="Kirkegaard R.H."/>
            <person name="Michaelsen T.Y."/>
            <person name="Andersen M.H."/>
            <person name="Karst S.M."/>
            <person name="Dueholm M.S."/>
            <person name="Nielsen P.H."/>
            <person name="Albertsen M."/>
        </authorList>
    </citation>
    <scope>NUCLEOTIDE SEQUENCE [LARGE SCALE GENOMIC DNA]</scope>
    <source>
        <strain evidence="2">Ribe_18-Q3-R11-54_BAT3C.373</strain>
    </source>
</reference>
<comment type="caution">
    <text evidence="2">The sequence shown here is derived from an EMBL/GenBank/DDBJ whole genome shotgun (WGS) entry which is preliminary data.</text>
</comment>
<feature type="transmembrane region" description="Helical" evidence="1">
    <location>
        <begin position="12"/>
        <end position="32"/>
    </location>
</feature>
<gene>
    <name evidence="2" type="ORF">IPO85_04015</name>
</gene>
<evidence type="ECO:0000313" key="3">
    <source>
        <dbReference type="Proteomes" id="UP000808349"/>
    </source>
</evidence>
<keyword evidence="1" id="KW-1133">Transmembrane helix</keyword>